<dbReference type="Proteomes" id="UP000473574">
    <property type="component" value="Unassembled WGS sequence"/>
</dbReference>
<dbReference type="RefSeq" id="WP_163669993.1">
    <property type="nucleotide sequence ID" value="NZ_QZCE01000002.1"/>
</dbReference>
<dbReference type="EMBL" id="QZCE01000002">
    <property type="protein sequence ID" value="NEZ67164.1"/>
    <property type="molecule type" value="Genomic_DNA"/>
</dbReference>
<protein>
    <recommendedName>
        <fullName evidence="3">Lasso peptide</fullName>
    </recommendedName>
</protein>
<dbReference type="AlphaFoldDB" id="A0A6M0SFC8"/>
<organism evidence="1 2">
    <name type="scientific">Adonisia turfae CCMR0082</name>
    <dbReference type="NCBI Taxonomy" id="2304604"/>
    <lineage>
        <taxon>Bacteria</taxon>
        <taxon>Bacillati</taxon>
        <taxon>Cyanobacteriota</taxon>
        <taxon>Adonisia</taxon>
        <taxon>Adonisia turfae</taxon>
    </lineage>
</organism>
<gene>
    <name evidence="1" type="ORF">D0962_31170</name>
</gene>
<sequence length="64" mass="6750">MTKKAYTQPSLTAYGSVEKLTKANGSINLADVFILSNLPGEQPDPIEAEGQGSIDIEIDVEGAI</sequence>
<evidence type="ECO:0008006" key="3">
    <source>
        <dbReference type="Google" id="ProtNLM"/>
    </source>
</evidence>
<reference evidence="1 2" key="1">
    <citation type="journal article" date="2020" name="Microb. Ecol.">
        <title>Ecogenomics of the Marine Benthic Filamentous Cyanobacterium Adonisia.</title>
        <authorList>
            <person name="Walter J.M."/>
            <person name="Coutinho F.H."/>
            <person name="Leomil L."/>
            <person name="Hargreaves P.I."/>
            <person name="Campeao M.E."/>
            <person name="Vieira V.V."/>
            <person name="Silva B.S."/>
            <person name="Fistarol G.O."/>
            <person name="Salomon P.S."/>
            <person name="Sawabe T."/>
            <person name="Mino S."/>
            <person name="Hosokawa M."/>
            <person name="Miyashita H."/>
            <person name="Maruyama F."/>
            <person name="van Verk M.C."/>
            <person name="Dutilh B.E."/>
            <person name="Thompson C.C."/>
            <person name="Thompson F.L."/>
        </authorList>
    </citation>
    <scope>NUCLEOTIDE SEQUENCE [LARGE SCALE GENOMIC DNA]</scope>
    <source>
        <strain evidence="1 2">CCMR0082</strain>
    </source>
</reference>
<comment type="caution">
    <text evidence="1">The sequence shown here is derived from an EMBL/GenBank/DDBJ whole genome shotgun (WGS) entry which is preliminary data.</text>
</comment>
<evidence type="ECO:0000313" key="2">
    <source>
        <dbReference type="Proteomes" id="UP000473574"/>
    </source>
</evidence>
<accession>A0A6M0SFC8</accession>
<proteinExistence type="predicted"/>
<evidence type="ECO:0000313" key="1">
    <source>
        <dbReference type="EMBL" id="NEZ67164.1"/>
    </source>
</evidence>
<name>A0A6M0SFC8_9CYAN</name>